<evidence type="ECO:0000313" key="1">
    <source>
        <dbReference type="EMBL" id="EBY1992067.1"/>
    </source>
</evidence>
<evidence type="ECO:0000313" key="2">
    <source>
        <dbReference type="EMBL" id="HAE0448375.1"/>
    </source>
</evidence>
<dbReference type="AlphaFoldDB" id="A0A5W8RUM6"/>
<reference evidence="2" key="3">
    <citation type="submission" date="2019-01" db="EMBL/GenBank/DDBJ databases">
        <authorList>
            <consortium name="NCBI Pathogen Detection Project"/>
        </authorList>
    </citation>
    <scope>NUCLEOTIDE SEQUENCE</scope>
    <source>
        <strain evidence="2">Sam_5f569ebd-755b-4147-8429-4678b9c250cc</strain>
    </source>
</reference>
<comment type="caution">
    <text evidence="1">The sequence shown here is derived from an EMBL/GenBank/DDBJ whole genome shotgun (WGS) entry which is preliminary data.</text>
</comment>
<dbReference type="PRINTS" id="PR00936">
    <property type="entry name" value="BPLRPCIII"/>
</dbReference>
<name>A0A5W8RUM6_SALET</name>
<gene>
    <name evidence="1" type="ORF">DU232_24235</name>
    <name evidence="2" type="ORF">G2192_06840</name>
</gene>
<proteinExistence type="predicted"/>
<dbReference type="GO" id="GO:0008233">
    <property type="term" value="F:peptidase activity"/>
    <property type="evidence" value="ECO:0007669"/>
    <property type="project" value="UniProtKB-KW"/>
</dbReference>
<dbReference type="EMBL" id="AAHNKL010000043">
    <property type="protein sequence ID" value="EBY1992067.1"/>
    <property type="molecule type" value="Genomic_DNA"/>
</dbReference>
<dbReference type="PROSITE" id="PS00553">
    <property type="entry name" value="LAMBDA_PHAGE_CIII"/>
    <property type="match status" value="1"/>
</dbReference>
<sequence length="52" mass="5898">MIYAIAGGARMGAFQLTESLLDRITRKLRAGWKRLVEILNQPGVPRNDYCAY</sequence>
<dbReference type="InterPro" id="IPR013056">
    <property type="entry name" value="Phage_lambda_CIII"/>
</dbReference>
<organism evidence="1">
    <name type="scientific">Salmonella enterica subsp. enterica serovar Agona</name>
    <dbReference type="NCBI Taxonomy" id="58095"/>
    <lineage>
        <taxon>Bacteria</taxon>
        <taxon>Pseudomonadati</taxon>
        <taxon>Pseudomonadota</taxon>
        <taxon>Gammaproteobacteria</taxon>
        <taxon>Enterobacterales</taxon>
        <taxon>Enterobacteriaceae</taxon>
        <taxon>Salmonella</taxon>
    </lineage>
</organism>
<dbReference type="EMBL" id="DAAQQN010000002">
    <property type="protein sequence ID" value="HAE0448375.1"/>
    <property type="molecule type" value="Genomic_DNA"/>
</dbReference>
<keyword evidence="1" id="KW-0378">Hydrolase</keyword>
<reference evidence="2" key="1">
    <citation type="journal article" date="2018" name="Genome Biol.">
        <title>SKESA: strategic k-mer extension for scrupulous assemblies.</title>
        <authorList>
            <person name="Souvorov A."/>
            <person name="Agarwala R."/>
            <person name="Lipman D.J."/>
        </authorList>
    </citation>
    <scope>NUCLEOTIDE SEQUENCE</scope>
    <source>
        <strain evidence="2">Sam_5f569ebd-755b-4147-8429-4678b9c250cc</strain>
    </source>
</reference>
<dbReference type="Pfam" id="PF02061">
    <property type="entry name" value="Lambda_CIII"/>
    <property type="match status" value="1"/>
</dbReference>
<dbReference type="GO" id="GO:0006508">
    <property type="term" value="P:proteolysis"/>
    <property type="evidence" value="ECO:0007669"/>
    <property type="project" value="UniProtKB-KW"/>
</dbReference>
<keyword evidence="1" id="KW-0645">Protease</keyword>
<reference evidence="1" key="2">
    <citation type="submission" date="2018-07" db="EMBL/GenBank/DDBJ databases">
        <authorList>
            <person name="Ashton P.M."/>
            <person name="Dallman T."/>
            <person name="Nair S."/>
            <person name="De Pinna E."/>
            <person name="Peters T."/>
            <person name="Grant K."/>
        </authorList>
    </citation>
    <scope>NUCLEOTIDE SEQUENCE</scope>
    <source>
        <strain evidence="1">488730</strain>
    </source>
</reference>
<protein>
    <submittedName>
        <fullName evidence="1">Protease FtsH-inhibitory lysogeny factor CIII</fullName>
    </submittedName>
</protein>
<dbReference type="RefSeq" id="WP_205613219.1">
    <property type="nucleotide sequence ID" value="NZ_JAVFZP010000024.1"/>
</dbReference>
<accession>A0A5W8RUM6</accession>